<keyword evidence="4" id="KW-1003">Cell membrane</keyword>
<reference evidence="11 12" key="1">
    <citation type="submission" date="2023-02" db="EMBL/GenBank/DDBJ databases">
        <title>Pseudomonas chrutzelriedensis sp. nov., a potently antifungal strain isolated from moss.</title>
        <authorList>
            <person name="Schnyder A."/>
            <person name="Kalawong R."/>
            <person name="Eberl L."/>
            <person name="Agnoli K."/>
        </authorList>
    </citation>
    <scope>NUCLEOTIDE SEQUENCE [LARGE SCALE GENOMIC DNA]</scope>
    <source>
        <strain evidence="11 12">681</strain>
    </source>
</reference>
<comment type="caution">
    <text evidence="11">The sequence shown here is derived from an EMBL/GenBank/DDBJ whole genome shotgun (WGS) entry which is preliminary data.</text>
</comment>
<evidence type="ECO:0000256" key="8">
    <source>
        <dbReference type="ARBA" id="ARBA00022989"/>
    </source>
</evidence>
<evidence type="ECO:0000313" key="12">
    <source>
        <dbReference type="Proteomes" id="UP001159100"/>
    </source>
</evidence>
<evidence type="ECO:0000256" key="7">
    <source>
        <dbReference type="ARBA" id="ARBA00022927"/>
    </source>
</evidence>
<organism evidence="11 12">
    <name type="scientific">Pseudomonas fungipugnans</name>
    <dbReference type="NCBI Taxonomy" id="3024217"/>
    <lineage>
        <taxon>Bacteria</taxon>
        <taxon>Pseudomonadati</taxon>
        <taxon>Pseudomonadota</taxon>
        <taxon>Gammaproteobacteria</taxon>
        <taxon>Pseudomonadales</taxon>
        <taxon>Pseudomonadaceae</taxon>
        <taxon>Pseudomonas</taxon>
    </lineage>
</organism>
<keyword evidence="6" id="KW-0812">Transmembrane</keyword>
<dbReference type="InterPro" id="IPR007812">
    <property type="entry name" value="T2SS_protein-GspL"/>
</dbReference>
<sequence>MSQVRVALPPLADLTLDTPVTVAWLDRQGKVIGEEQSTLLQLGQGGKNAAVCFFLHPRDSLLASLELPLLPAAKTAAAVQCAAQALILGRSDDMHIAHSPRDEQGRVHIAWLSREWLSEFGRLLHLARLTQRGLYPAAYGLPVGDAPVACMQDGHLLVRYSLQHAVVHPYFDDAVGDLLREAGPGVQWVGDLAPDTPLNRLPVEQRWSGALPGWGLHGGVQQNPSQTGWGRAAACCTLAVAVWTLGLNLYASREAAQGQQLKAQMVQRVKQAFPQLPVILNPLQQARQQLAARETGTAEDPDQAFTRLMQQAGNGIPFMAGSVQSLVFDNGELQLNLLSDARRNGSDKQWQGALTQAGIAISATDDGWLLRTATESAVNETENSSGGEDE</sequence>
<dbReference type="EMBL" id="JARBWL010000002">
    <property type="protein sequence ID" value="MDI2595407.1"/>
    <property type="molecule type" value="Genomic_DNA"/>
</dbReference>
<proteinExistence type="inferred from homology"/>
<evidence type="ECO:0000256" key="1">
    <source>
        <dbReference type="ARBA" id="ARBA00004533"/>
    </source>
</evidence>
<name>A0ABT6QWW7_9PSED</name>
<feature type="domain" description="GspL periplasmic" evidence="10">
    <location>
        <begin position="229"/>
        <end position="353"/>
    </location>
</feature>
<keyword evidence="5" id="KW-0997">Cell inner membrane</keyword>
<keyword evidence="7" id="KW-0653">Protein transport</keyword>
<keyword evidence="9" id="KW-0472">Membrane</keyword>
<evidence type="ECO:0000256" key="2">
    <source>
        <dbReference type="ARBA" id="ARBA00005318"/>
    </source>
</evidence>
<dbReference type="NCBIfam" id="TIGR01709">
    <property type="entry name" value="typeII_sec_gspL"/>
    <property type="match status" value="1"/>
</dbReference>
<keyword evidence="3" id="KW-0813">Transport</keyword>
<gene>
    <name evidence="11" type="primary">gspL</name>
    <name evidence="11" type="ORF">POF45_28885</name>
</gene>
<evidence type="ECO:0000313" key="11">
    <source>
        <dbReference type="EMBL" id="MDI2595407.1"/>
    </source>
</evidence>
<dbReference type="RefSeq" id="WP_282317343.1">
    <property type="nucleotide sequence ID" value="NZ_JARBWL010000002.1"/>
</dbReference>
<dbReference type="SUPFAM" id="SSF53067">
    <property type="entry name" value="Actin-like ATPase domain"/>
    <property type="match status" value="1"/>
</dbReference>
<evidence type="ECO:0000256" key="5">
    <source>
        <dbReference type="ARBA" id="ARBA00022519"/>
    </source>
</evidence>
<keyword evidence="8" id="KW-1133">Transmembrane helix</keyword>
<dbReference type="Gene3D" id="3.30.420.380">
    <property type="match status" value="1"/>
</dbReference>
<keyword evidence="12" id="KW-1185">Reference proteome</keyword>
<dbReference type="Pfam" id="PF12693">
    <property type="entry name" value="GspL_C"/>
    <property type="match status" value="1"/>
</dbReference>
<evidence type="ECO:0000256" key="4">
    <source>
        <dbReference type="ARBA" id="ARBA00022475"/>
    </source>
</evidence>
<evidence type="ECO:0000259" key="10">
    <source>
        <dbReference type="Pfam" id="PF12693"/>
    </source>
</evidence>
<evidence type="ECO:0000256" key="6">
    <source>
        <dbReference type="ARBA" id="ARBA00022692"/>
    </source>
</evidence>
<evidence type="ECO:0000256" key="3">
    <source>
        <dbReference type="ARBA" id="ARBA00022448"/>
    </source>
</evidence>
<protein>
    <submittedName>
        <fullName evidence="11">Type II secretion system protein GspL</fullName>
    </submittedName>
</protein>
<dbReference type="InterPro" id="IPR043129">
    <property type="entry name" value="ATPase_NBD"/>
</dbReference>
<dbReference type="Proteomes" id="UP001159100">
    <property type="component" value="Unassembled WGS sequence"/>
</dbReference>
<dbReference type="InterPro" id="IPR025691">
    <property type="entry name" value="GspL_pp_dom"/>
</dbReference>
<accession>A0ABT6QWW7</accession>
<comment type="subcellular location">
    <subcellularLocation>
        <location evidence="1">Cell inner membrane</location>
    </subcellularLocation>
</comment>
<comment type="similarity">
    <text evidence="2">Belongs to the GSP L family.</text>
</comment>
<evidence type="ECO:0000256" key="9">
    <source>
        <dbReference type="ARBA" id="ARBA00023136"/>
    </source>
</evidence>